<sequence length="132" mass="14063">MKTSPNPQKRFDAASAQRVLLLGIAALTTGLTGYGLTQRGSTQTAQAQPAQTQTAPAPEQETYASAPAADDSQRGLDYSFSDDEEGYSAQQTPQSQTPQYQAPQYDANAYGNSGVQMVPQTQRPSMGRTRGS</sequence>
<comment type="caution">
    <text evidence="2">The sequence shown here is derived from an EMBL/GenBank/DDBJ whole genome shotgun (WGS) entry which is preliminary data.</text>
</comment>
<feature type="compositionally biased region" description="Polar residues" evidence="1">
    <location>
        <begin position="110"/>
        <end position="124"/>
    </location>
</feature>
<name>A0ABP9VCF6_9DEIO</name>
<reference evidence="2 3" key="1">
    <citation type="submission" date="2024-02" db="EMBL/GenBank/DDBJ databases">
        <title>Deinococcus xinjiangensis NBRC 107630.</title>
        <authorList>
            <person name="Ichikawa N."/>
            <person name="Katano-Makiyama Y."/>
            <person name="Hidaka K."/>
        </authorList>
    </citation>
    <scope>NUCLEOTIDE SEQUENCE [LARGE SCALE GENOMIC DNA]</scope>
    <source>
        <strain evidence="2 3">NBRC 107630</strain>
    </source>
</reference>
<feature type="compositionally biased region" description="Low complexity" evidence="1">
    <location>
        <begin position="87"/>
        <end position="105"/>
    </location>
</feature>
<gene>
    <name evidence="2" type="ORF">Dxin01_01114</name>
</gene>
<feature type="region of interest" description="Disordered" evidence="1">
    <location>
        <begin position="34"/>
        <end position="132"/>
    </location>
</feature>
<evidence type="ECO:0000256" key="1">
    <source>
        <dbReference type="SAM" id="MobiDB-lite"/>
    </source>
</evidence>
<evidence type="ECO:0000313" key="3">
    <source>
        <dbReference type="Proteomes" id="UP001458946"/>
    </source>
</evidence>
<evidence type="ECO:0000313" key="2">
    <source>
        <dbReference type="EMBL" id="GAA5501382.1"/>
    </source>
</evidence>
<feature type="compositionally biased region" description="Low complexity" evidence="1">
    <location>
        <begin position="34"/>
        <end position="62"/>
    </location>
</feature>
<dbReference type="RefSeq" id="WP_353541354.1">
    <property type="nucleotide sequence ID" value="NZ_BAABRN010000009.1"/>
</dbReference>
<dbReference type="Proteomes" id="UP001458946">
    <property type="component" value="Unassembled WGS sequence"/>
</dbReference>
<keyword evidence="3" id="KW-1185">Reference proteome</keyword>
<proteinExistence type="predicted"/>
<dbReference type="EMBL" id="BAABRN010000009">
    <property type="protein sequence ID" value="GAA5501382.1"/>
    <property type="molecule type" value="Genomic_DNA"/>
</dbReference>
<protein>
    <submittedName>
        <fullName evidence="2">Uncharacterized protein</fullName>
    </submittedName>
</protein>
<accession>A0ABP9VCF6</accession>
<organism evidence="2 3">
    <name type="scientific">Deinococcus xinjiangensis</name>
    <dbReference type="NCBI Taxonomy" id="457454"/>
    <lineage>
        <taxon>Bacteria</taxon>
        <taxon>Thermotogati</taxon>
        <taxon>Deinococcota</taxon>
        <taxon>Deinococci</taxon>
        <taxon>Deinococcales</taxon>
        <taxon>Deinococcaceae</taxon>
        <taxon>Deinococcus</taxon>
    </lineage>
</organism>